<evidence type="ECO:0000259" key="7">
    <source>
        <dbReference type="Pfam" id="PF02826"/>
    </source>
</evidence>
<evidence type="ECO:0000313" key="8">
    <source>
        <dbReference type="EMBL" id="WOK09491.1"/>
    </source>
</evidence>
<dbReference type="InterPro" id="IPR036291">
    <property type="entry name" value="NAD(P)-bd_dom_sf"/>
</dbReference>
<accession>A0ABZ0IXX6</accession>
<dbReference type="InterPro" id="IPR029752">
    <property type="entry name" value="D-isomer_DH_CS1"/>
</dbReference>
<evidence type="ECO:0000256" key="4">
    <source>
        <dbReference type="ARBA" id="ARBA00023027"/>
    </source>
</evidence>
<dbReference type="PROSITE" id="PS00065">
    <property type="entry name" value="D_2_HYDROXYACID_DH_1"/>
    <property type="match status" value="1"/>
</dbReference>
<dbReference type="RefSeq" id="WP_317492108.1">
    <property type="nucleotide sequence ID" value="NZ_CP136051.1"/>
</dbReference>
<feature type="domain" description="D-isomer specific 2-hydroxyacid dehydrogenase catalytic" evidence="6">
    <location>
        <begin position="4"/>
        <end position="306"/>
    </location>
</feature>
<feature type="domain" description="D-isomer specific 2-hydroxyacid dehydrogenase NAD-binding" evidence="7">
    <location>
        <begin position="107"/>
        <end position="279"/>
    </location>
</feature>
<dbReference type="Gene3D" id="3.40.50.720">
    <property type="entry name" value="NAD(P)-binding Rossmann-like Domain"/>
    <property type="match status" value="2"/>
</dbReference>
<dbReference type="PROSITE" id="PS00671">
    <property type="entry name" value="D_2_HYDROXYACID_DH_3"/>
    <property type="match status" value="1"/>
</dbReference>
<dbReference type="CDD" id="cd12173">
    <property type="entry name" value="PGDH_4"/>
    <property type="match status" value="1"/>
</dbReference>
<evidence type="ECO:0000256" key="1">
    <source>
        <dbReference type="ARBA" id="ARBA00005854"/>
    </source>
</evidence>
<organism evidence="8 9">
    <name type="scientific">Imperialibacter roseus</name>
    <dbReference type="NCBI Taxonomy" id="1324217"/>
    <lineage>
        <taxon>Bacteria</taxon>
        <taxon>Pseudomonadati</taxon>
        <taxon>Bacteroidota</taxon>
        <taxon>Cytophagia</taxon>
        <taxon>Cytophagales</taxon>
        <taxon>Flammeovirgaceae</taxon>
        <taxon>Imperialibacter</taxon>
    </lineage>
</organism>
<evidence type="ECO:0000256" key="2">
    <source>
        <dbReference type="ARBA" id="ARBA00022605"/>
    </source>
</evidence>
<dbReference type="InterPro" id="IPR006140">
    <property type="entry name" value="D-isomer_DH_NAD-bd"/>
</dbReference>
<comment type="similarity">
    <text evidence="1 5">Belongs to the D-isomer specific 2-hydroxyacid dehydrogenase family.</text>
</comment>
<evidence type="ECO:0000313" key="9">
    <source>
        <dbReference type="Proteomes" id="UP001302349"/>
    </source>
</evidence>
<dbReference type="SUPFAM" id="SSF51735">
    <property type="entry name" value="NAD(P)-binding Rossmann-fold domains"/>
    <property type="match status" value="1"/>
</dbReference>
<dbReference type="InterPro" id="IPR050857">
    <property type="entry name" value="D-2-hydroxyacid_DH"/>
</dbReference>
<evidence type="ECO:0000256" key="5">
    <source>
        <dbReference type="RuleBase" id="RU003719"/>
    </source>
</evidence>
<dbReference type="PANTHER" id="PTHR42789:SF1">
    <property type="entry name" value="D-ISOMER SPECIFIC 2-HYDROXYACID DEHYDROGENASE FAMILY PROTEIN (AFU_ORTHOLOGUE AFUA_6G10090)"/>
    <property type="match status" value="1"/>
</dbReference>
<keyword evidence="4" id="KW-0520">NAD</keyword>
<evidence type="ECO:0000259" key="6">
    <source>
        <dbReference type="Pfam" id="PF00389"/>
    </source>
</evidence>
<protein>
    <submittedName>
        <fullName evidence="8">Hydroxyacid dehydrogenase</fullName>
    </submittedName>
</protein>
<dbReference type="SUPFAM" id="SSF52283">
    <property type="entry name" value="Formate/glycerate dehydrogenase catalytic domain-like"/>
    <property type="match status" value="1"/>
</dbReference>
<dbReference type="Pfam" id="PF00389">
    <property type="entry name" value="2-Hacid_dh"/>
    <property type="match status" value="1"/>
</dbReference>
<evidence type="ECO:0000256" key="3">
    <source>
        <dbReference type="ARBA" id="ARBA00023002"/>
    </source>
</evidence>
<name>A0ABZ0IXX6_9BACT</name>
<dbReference type="InterPro" id="IPR006139">
    <property type="entry name" value="D-isomer_2_OHA_DH_cat_dom"/>
</dbReference>
<dbReference type="PROSITE" id="PS00670">
    <property type="entry name" value="D_2_HYDROXYACID_DH_2"/>
    <property type="match status" value="1"/>
</dbReference>
<keyword evidence="9" id="KW-1185">Reference proteome</keyword>
<proteinExistence type="inferred from homology"/>
<dbReference type="Proteomes" id="UP001302349">
    <property type="component" value="Chromosome"/>
</dbReference>
<dbReference type="PANTHER" id="PTHR42789">
    <property type="entry name" value="D-ISOMER SPECIFIC 2-HYDROXYACID DEHYDROGENASE FAMILY PROTEIN (AFU_ORTHOLOGUE AFUA_6G10090)"/>
    <property type="match status" value="1"/>
</dbReference>
<dbReference type="InterPro" id="IPR029753">
    <property type="entry name" value="D-isomer_DH_CS"/>
</dbReference>
<keyword evidence="3 5" id="KW-0560">Oxidoreductase</keyword>
<keyword evidence="2" id="KW-0028">Amino-acid biosynthesis</keyword>
<sequence length="320" mass="34420">MYNILLLETVADEALDILEKAADVNILAAYEPGFDLSGISNHTVDGIITRGKGQVNQALMDACPSLQVAGRCGVGLDNLDVAYATSKGIKIVNAPGSNAQTIAEHTLSLMMMLQRNLYRSVAEVKAGNWAWRNQFEGDEIYGKTLGILGLGNIGKKVAAMGVAFGMKVIYWDQAEAPNVPYPFKSFEEVITEADVITLHVPLLPATKELINAATLSKMKKSALLINTARGPIIDQRALYEALKSGAIAGFAADVLTEEPPAKDEPLLTQPNALITAHVGSLTTRTYTKMCVDTVNNVLAIVRGQQPMEGCVFNWKELGDS</sequence>
<reference evidence="8 9" key="1">
    <citation type="journal article" date="2023" name="Microbiol. Resour. Announc.">
        <title>Complete Genome Sequence of Imperialibacter roseus strain P4T.</title>
        <authorList>
            <person name="Tizabi D.R."/>
            <person name="Bachvaroff T."/>
            <person name="Hill R.T."/>
        </authorList>
    </citation>
    <scope>NUCLEOTIDE SEQUENCE [LARGE SCALE GENOMIC DNA]</scope>
    <source>
        <strain evidence="8 9">P4T</strain>
    </source>
</reference>
<dbReference type="Pfam" id="PF02826">
    <property type="entry name" value="2-Hacid_dh_C"/>
    <property type="match status" value="1"/>
</dbReference>
<dbReference type="EMBL" id="CP136051">
    <property type="protein sequence ID" value="WOK09491.1"/>
    <property type="molecule type" value="Genomic_DNA"/>
</dbReference>
<gene>
    <name evidence="8" type="ORF">RT717_12655</name>
</gene>